<accession>A0A5J4SMJ5</accession>
<feature type="domain" description="DUF6046" evidence="1">
    <location>
        <begin position="93"/>
        <end position="213"/>
    </location>
</feature>
<gene>
    <name evidence="2" type="ORF">EZS27_005327</name>
</gene>
<evidence type="ECO:0000259" key="1">
    <source>
        <dbReference type="Pfam" id="PF19512"/>
    </source>
</evidence>
<dbReference type="AlphaFoldDB" id="A0A5J4SMJ5"/>
<proteinExistence type="predicted"/>
<dbReference type="InterPro" id="IPR046109">
    <property type="entry name" value="DUF6046"/>
</dbReference>
<organism evidence="2">
    <name type="scientific">termite gut metagenome</name>
    <dbReference type="NCBI Taxonomy" id="433724"/>
    <lineage>
        <taxon>unclassified sequences</taxon>
        <taxon>metagenomes</taxon>
        <taxon>organismal metagenomes</taxon>
    </lineage>
</organism>
<name>A0A5J4SMJ5_9ZZZZ</name>
<reference evidence="2" key="1">
    <citation type="submission" date="2019-03" db="EMBL/GenBank/DDBJ databases">
        <title>Single cell metagenomics reveals metabolic interactions within the superorganism composed of flagellate Streblomastix strix and complex community of Bacteroidetes bacteria on its surface.</title>
        <authorList>
            <person name="Treitli S.C."/>
            <person name="Kolisko M."/>
            <person name="Husnik F."/>
            <person name="Keeling P."/>
            <person name="Hampl V."/>
        </authorList>
    </citation>
    <scope>NUCLEOTIDE SEQUENCE</scope>
    <source>
        <strain evidence="2">STM</strain>
    </source>
</reference>
<comment type="caution">
    <text evidence="2">The sequence shown here is derived from an EMBL/GenBank/DDBJ whole genome shotgun (WGS) entry which is preliminary data.</text>
</comment>
<sequence length="216" mass="24528">METNKLIDIGQAFQLMREVYGFPSPIYLPRLTKEDFVARGYRLPDVWLEEEEMDRLSRFGTPVVGSFTIQGRTYKMYDEASGRLIERSVPDFEFPVATIVDFERPKNIIKTPTIGSAGTVKEIFGFDDWKINIRGICLDDESRTAFKTAKEQQEVLIRLNMIAGSLELAEGKVFFEKSINSITIEKLTLSAVQGKPGIIQYEIEASSDEDILLIDV</sequence>
<evidence type="ECO:0000313" key="2">
    <source>
        <dbReference type="EMBL" id="KAA6347158.1"/>
    </source>
</evidence>
<protein>
    <recommendedName>
        <fullName evidence="1">DUF6046 domain-containing protein</fullName>
    </recommendedName>
</protein>
<dbReference type="Pfam" id="PF19512">
    <property type="entry name" value="DUF6046"/>
    <property type="match status" value="1"/>
</dbReference>
<dbReference type="EMBL" id="SNRY01000104">
    <property type="protein sequence ID" value="KAA6347158.1"/>
    <property type="molecule type" value="Genomic_DNA"/>
</dbReference>